<protein>
    <submittedName>
        <fullName evidence="2">Uncharacterized protein</fullName>
    </submittedName>
</protein>
<gene>
    <name evidence="2" type="ORF">PEVE_00009236</name>
</gene>
<evidence type="ECO:0000256" key="1">
    <source>
        <dbReference type="SAM" id="MobiDB-lite"/>
    </source>
</evidence>
<dbReference type="Proteomes" id="UP001159427">
    <property type="component" value="Unassembled WGS sequence"/>
</dbReference>
<sequence length="168" mass="19368">MQKRPYKKRDCCLKAPEKTRSRSTTCTLLEDHKQNLSAATDVVEQTDMLLTNCKKVGHLQRVCRSKSKADQRKGKKGKEKKPPMKVRSLNSKPGTDWLENSSDDESEELVLFLNNGDSSITVRINEQRIKMIVDTGSKYHIIFSDLHKVQFKNYELSQTQERFTAYGQ</sequence>
<dbReference type="EMBL" id="CALNXI010001634">
    <property type="protein sequence ID" value="CAH3173815.1"/>
    <property type="molecule type" value="Genomic_DNA"/>
</dbReference>
<organism evidence="2 3">
    <name type="scientific">Porites evermanni</name>
    <dbReference type="NCBI Taxonomy" id="104178"/>
    <lineage>
        <taxon>Eukaryota</taxon>
        <taxon>Metazoa</taxon>
        <taxon>Cnidaria</taxon>
        <taxon>Anthozoa</taxon>
        <taxon>Hexacorallia</taxon>
        <taxon>Scleractinia</taxon>
        <taxon>Fungiina</taxon>
        <taxon>Poritidae</taxon>
        <taxon>Porites</taxon>
    </lineage>
</organism>
<name>A0ABN8R450_9CNID</name>
<evidence type="ECO:0000313" key="3">
    <source>
        <dbReference type="Proteomes" id="UP001159427"/>
    </source>
</evidence>
<keyword evidence="3" id="KW-1185">Reference proteome</keyword>
<feature type="non-terminal residue" evidence="2">
    <location>
        <position position="168"/>
    </location>
</feature>
<accession>A0ABN8R450</accession>
<reference evidence="2 3" key="1">
    <citation type="submission" date="2022-05" db="EMBL/GenBank/DDBJ databases">
        <authorList>
            <consortium name="Genoscope - CEA"/>
            <person name="William W."/>
        </authorList>
    </citation>
    <scope>NUCLEOTIDE SEQUENCE [LARGE SCALE GENOMIC DNA]</scope>
</reference>
<feature type="region of interest" description="Disordered" evidence="1">
    <location>
        <begin position="64"/>
        <end position="101"/>
    </location>
</feature>
<proteinExistence type="predicted"/>
<evidence type="ECO:0000313" key="2">
    <source>
        <dbReference type="EMBL" id="CAH3173815.1"/>
    </source>
</evidence>
<comment type="caution">
    <text evidence="2">The sequence shown here is derived from an EMBL/GenBank/DDBJ whole genome shotgun (WGS) entry which is preliminary data.</text>
</comment>